<dbReference type="PANTHER" id="PTHR43976:SF16">
    <property type="entry name" value="SHORT-CHAIN DEHYDROGENASE_REDUCTASE FAMILY PROTEIN"/>
    <property type="match status" value="1"/>
</dbReference>
<dbReference type="CDD" id="cd05374">
    <property type="entry name" value="17beta-HSD-like_SDR_c"/>
    <property type="match status" value="1"/>
</dbReference>
<name>A0A1M5J1Y4_9SPHI</name>
<dbReference type="GO" id="GO:0016491">
    <property type="term" value="F:oxidoreductase activity"/>
    <property type="evidence" value="ECO:0007669"/>
    <property type="project" value="UniProtKB-KW"/>
</dbReference>
<dbReference type="PRINTS" id="PR00081">
    <property type="entry name" value="GDHRDH"/>
</dbReference>
<dbReference type="InterPro" id="IPR020904">
    <property type="entry name" value="Sc_DH/Rdtase_CS"/>
</dbReference>
<gene>
    <name evidence="5" type="ORF">SAMN04488522_105144</name>
</gene>
<evidence type="ECO:0000256" key="2">
    <source>
        <dbReference type="ARBA" id="ARBA00023002"/>
    </source>
</evidence>
<dbReference type="Gene3D" id="3.40.50.720">
    <property type="entry name" value="NAD(P)-binding Rossmann-like Domain"/>
    <property type="match status" value="1"/>
</dbReference>
<sequence length="279" mass="29925">MDNQKIWFVTGASKGLGLSLVKKLLNEGFKVIATSRKLNELTDAAGAETANFLPLVLDLTNEESIAQAIASGIERFGKIDVVVNNAGYGLTGSLEELSDGEARANFDINVFGTLNVIRNVMPHFRAQHSGHIFNIASIGGYTGGFPGFGIYCATKFAVAGFSESLAAEAKPFGVNVTVVYPGYFRTNFLSSGSLLTPVHQIDAYQEVREIEAVHQNSIDGNQAGDPEKAAEALIGVVANENPPLHLFLGADAYERANEKIAQVQQALEEWKTVTVNTGF</sequence>
<proteinExistence type="inferred from homology"/>
<protein>
    <submittedName>
        <fullName evidence="5">NADP-dependent 3-hydroxy acid dehydrogenase YdfG</fullName>
    </submittedName>
</protein>
<dbReference type="PRINTS" id="PR00080">
    <property type="entry name" value="SDRFAMILY"/>
</dbReference>
<dbReference type="Proteomes" id="UP000184287">
    <property type="component" value="Unassembled WGS sequence"/>
</dbReference>
<comment type="similarity">
    <text evidence="1 3">Belongs to the short-chain dehydrogenases/reductases (SDR) family.</text>
</comment>
<keyword evidence="2" id="KW-0560">Oxidoreductase</keyword>
<dbReference type="AlphaFoldDB" id="A0A1M5J1Y4"/>
<dbReference type="PANTHER" id="PTHR43976">
    <property type="entry name" value="SHORT CHAIN DEHYDROGENASE"/>
    <property type="match status" value="1"/>
</dbReference>
<dbReference type="SMART" id="SM00822">
    <property type="entry name" value="PKS_KR"/>
    <property type="match status" value="1"/>
</dbReference>
<reference evidence="6" key="1">
    <citation type="submission" date="2016-11" db="EMBL/GenBank/DDBJ databases">
        <authorList>
            <person name="Varghese N."/>
            <person name="Submissions S."/>
        </authorList>
    </citation>
    <scope>NUCLEOTIDE SEQUENCE [LARGE SCALE GENOMIC DNA]</scope>
    <source>
        <strain evidence="6">DSM 16990</strain>
    </source>
</reference>
<dbReference type="InterPro" id="IPR002347">
    <property type="entry name" value="SDR_fam"/>
</dbReference>
<dbReference type="Pfam" id="PF00106">
    <property type="entry name" value="adh_short"/>
    <property type="match status" value="1"/>
</dbReference>
<dbReference type="EMBL" id="FQUQ01000005">
    <property type="protein sequence ID" value="SHG34033.1"/>
    <property type="molecule type" value="Genomic_DNA"/>
</dbReference>
<evidence type="ECO:0000256" key="1">
    <source>
        <dbReference type="ARBA" id="ARBA00006484"/>
    </source>
</evidence>
<dbReference type="NCBIfam" id="NF004824">
    <property type="entry name" value="PRK06180.1"/>
    <property type="match status" value="1"/>
</dbReference>
<dbReference type="STRING" id="288992.SAMN04488522_105144"/>
<evidence type="ECO:0000313" key="6">
    <source>
        <dbReference type="Proteomes" id="UP000184287"/>
    </source>
</evidence>
<organism evidence="5 6">
    <name type="scientific">Pedobacter caeni</name>
    <dbReference type="NCBI Taxonomy" id="288992"/>
    <lineage>
        <taxon>Bacteria</taxon>
        <taxon>Pseudomonadati</taxon>
        <taxon>Bacteroidota</taxon>
        <taxon>Sphingobacteriia</taxon>
        <taxon>Sphingobacteriales</taxon>
        <taxon>Sphingobacteriaceae</taxon>
        <taxon>Pedobacter</taxon>
    </lineage>
</organism>
<dbReference type="InterPro" id="IPR057326">
    <property type="entry name" value="KR_dom"/>
</dbReference>
<evidence type="ECO:0000313" key="5">
    <source>
        <dbReference type="EMBL" id="SHG34033.1"/>
    </source>
</evidence>
<feature type="domain" description="Ketoreductase" evidence="4">
    <location>
        <begin position="5"/>
        <end position="187"/>
    </location>
</feature>
<evidence type="ECO:0000256" key="3">
    <source>
        <dbReference type="RuleBase" id="RU000363"/>
    </source>
</evidence>
<dbReference type="OrthoDB" id="1235794at2"/>
<keyword evidence="6" id="KW-1185">Reference proteome</keyword>
<dbReference type="PROSITE" id="PS00061">
    <property type="entry name" value="ADH_SHORT"/>
    <property type="match status" value="1"/>
</dbReference>
<dbReference type="InterPro" id="IPR036291">
    <property type="entry name" value="NAD(P)-bd_dom_sf"/>
</dbReference>
<dbReference type="RefSeq" id="WP_073234449.1">
    <property type="nucleotide sequence ID" value="NZ_FQUQ01000005.1"/>
</dbReference>
<accession>A0A1M5J1Y4</accession>
<evidence type="ECO:0000259" key="4">
    <source>
        <dbReference type="SMART" id="SM00822"/>
    </source>
</evidence>
<dbReference type="InterPro" id="IPR051911">
    <property type="entry name" value="SDR_oxidoreductase"/>
</dbReference>
<dbReference type="SUPFAM" id="SSF51735">
    <property type="entry name" value="NAD(P)-binding Rossmann-fold domains"/>
    <property type="match status" value="1"/>
</dbReference>